<proteinExistence type="predicted"/>
<dbReference type="Proteomes" id="UP000509810">
    <property type="component" value="Chromosome"/>
</dbReference>
<name>A0A6S6YNE6_9CAUD</name>
<organism evidence="1 2">
    <name type="scientific">Vibrio phage vB_Vc_SrVc9</name>
    <dbReference type="NCBI Taxonomy" id="2721556"/>
    <lineage>
        <taxon>Viruses</taxon>
        <taxon>Duplodnaviria</taxon>
        <taxon>Heunggongvirae</taxon>
        <taxon>Uroviricota</taxon>
        <taxon>Caudoviricetes</taxon>
        <taxon>Autographivirales</taxon>
        <taxon>Autoscriptoviridae</taxon>
        <taxon>Maculvirus</taxon>
        <taxon>Maculvirus SrVc9</taxon>
    </lineage>
</organism>
<reference evidence="1 2" key="1">
    <citation type="submission" date="2020-04" db="EMBL/GenBank/DDBJ databases">
        <authorList>
            <person name="Redgwell R T."/>
            <person name="Michniewski S."/>
            <person name="Harrison D C."/>
            <person name="Millard A."/>
        </authorList>
    </citation>
    <scope>NUCLEOTIDE SEQUENCE [LARGE SCALE GENOMIC DNA]</scope>
</reference>
<sequence length="194" mass="21289">MQIVIPYRKPGLPVIPWVRAAVRIRASELLRWEFPDELPPDVLTQFVQDCREAYPVLREGQVEAILGMDTVAPVEYTHSIEAAVLVADAVVGFNPGNGSLTPVYVSDGTTDARVYALEVNNASGFCRLTLADNLDLFTTFTMGYGNTYTTLTKAGKNRWETPKDADGVAFTDAMYNLLNDNIGVPVAFDLIGNK</sequence>
<gene>
    <name evidence="1" type="ORF">EHFPEHOM_00047</name>
</gene>
<keyword evidence="2" id="KW-1185">Reference proteome</keyword>
<accession>A0A6S6YNE6</accession>
<protein>
    <submittedName>
        <fullName evidence="1">Uncharacterized protein</fullName>
    </submittedName>
</protein>
<dbReference type="EMBL" id="LR794124">
    <property type="protein sequence ID" value="CAB3563618.1"/>
    <property type="molecule type" value="Genomic_DNA"/>
</dbReference>
<evidence type="ECO:0000313" key="2">
    <source>
        <dbReference type="Proteomes" id="UP000509810"/>
    </source>
</evidence>
<evidence type="ECO:0000313" key="1">
    <source>
        <dbReference type="EMBL" id="CAB3563618.1"/>
    </source>
</evidence>